<name>A0AAV7FCH2_ARIFI</name>
<feature type="region of interest" description="Disordered" evidence="1">
    <location>
        <begin position="229"/>
        <end position="337"/>
    </location>
</feature>
<dbReference type="PANTHER" id="PTHR31973">
    <property type="entry name" value="POLYPROTEIN, PUTATIVE-RELATED"/>
    <property type="match status" value="1"/>
</dbReference>
<reference evidence="2 3" key="1">
    <citation type="submission" date="2021-07" db="EMBL/GenBank/DDBJ databases">
        <title>The Aristolochia fimbriata genome: insights into angiosperm evolution, floral development and chemical biosynthesis.</title>
        <authorList>
            <person name="Jiao Y."/>
        </authorList>
    </citation>
    <scope>NUCLEOTIDE SEQUENCE [LARGE SCALE GENOMIC DNA]</scope>
    <source>
        <strain evidence="2">IBCAS-2021</strain>
        <tissue evidence="2">Leaf</tissue>
    </source>
</reference>
<protein>
    <recommendedName>
        <fullName evidence="4">MULE transposase domain-containing protein</fullName>
    </recommendedName>
</protein>
<organism evidence="2 3">
    <name type="scientific">Aristolochia fimbriata</name>
    <name type="common">White veined hardy Dutchman's pipe vine</name>
    <dbReference type="NCBI Taxonomy" id="158543"/>
    <lineage>
        <taxon>Eukaryota</taxon>
        <taxon>Viridiplantae</taxon>
        <taxon>Streptophyta</taxon>
        <taxon>Embryophyta</taxon>
        <taxon>Tracheophyta</taxon>
        <taxon>Spermatophyta</taxon>
        <taxon>Magnoliopsida</taxon>
        <taxon>Magnoliidae</taxon>
        <taxon>Piperales</taxon>
        <taxon>Aristolochiaceae</taxon>
        <taxon>Aristolochia</taxon>
    </lineage>
</organism>
<accession>A0AAV7FCH2</accession>
<proteinExistence type="predicted"/>
<evidence type="ECO:0000313" key="2">
    <source>
        <dbReference type="EMBL" id="KAG9458623.1"/>
    </source>
</evidence>
<dbReference type="PANTHER" id="PTHR31973:SF195">
    <property type="entry name" value="MUDR FAMILY TRANSPOSASE"/>
    <property type="match status" value="1"/>
</dbReference>
<evidence type="ECO:0000256" key="1">
    <source>
        <dbReference type="SAM" id="MobiDB-lite"/>
    </source>
</evidence>
<feature type="compositionally biased region" description="Basic residues" evidence="1">
    <location>
        <begin position="314"/>
        <end position="326"/>
    </location>
</feature>
<evidence type="ECO:0008006" key="4">
    <source>
        <dbReference type="Google" id="ProtNLM"/>
    </source>
</evidence>
<dbReference type="EMBL" id="JAINDJ010000002">
    <property type="protein sequence ID" value="KAG9458623.1"/>
    <property type="molecule type" value="Genomic_DNA"/>
</dbReference>
<dbReference type="Proteomes" id="UP000825729">
    <property type="component" value="Unassembled WGS sequence"/>
</dbReference>
<feature type="compositionally biased region" description="Basic and acidic residues" evidence="1">
    <location>
        <begin position="260"/>
        <end position="269"/>
    </location>
</feature>
<gene>
    <name evidence="2" type="ORF">H6P81_003131</name>
</gene>
<evidence type="ECO:0000313" key="3">
    <source>
        <dbReference type="Proteomes" id="UP000825729"/>
    </source>
</evidence>
<dbReference type="AlphaFoldDB" id="A0AAV7FCH2"/>
<keyword evidence="3" id="KW-1185">Reference proteome</keyword>
<sequence>MCIISDRHSGIIRAVRDVFPRPHRHRFCIRHIVANLKKRYSVKDLNKMVWRCASAETVAHYDHEMQKLEEACPGAKAELTEDMSPEQWALAYDGNMSFGKLTTYLVFVQRLPAICVEGRRIWLSRTPLICFEIVELHVPDRVTPPEDVEHVTRISRKVRAGEDWTLYHRDYIARWEARADWVCMRAWLASVNHRAALYPSSTDPHWLEIGQYSQSVLHSLPLLEGAIVGGDESHAGEPSYVGEPARERAPRQRRARRRPTAQERRLRVEDYDEVPAVPESTVLHLPRERTPDTEPSPPFEQPLEQPQEEPSRHPPIRRIYTRRQKKAIGAPEPSSAL</sequence>
<comment type="caution">
    <text evidence="2">The sequence shown here is derived from an EMBL/GenBank/DDBJ whole genome shotgun (WGS) entry which is preliminary data.</text>
</comment>